<evidence type="ECO:0000313" key="3">
    <source>
        <dbReference type="Proteomes" id="UP000030755"/>
    </source>
</evidence>
<reference evidence="2 3" key="1">
    <citation type="journal article" date="2013" name="Curr. Biol.">
        <title>Shared signatures of parasitism and phylogenomics unite Cryptomycota and microsporidia.</title>
        <authorList>
            <person name="James T.Y."/>
            <person name="Pelin A."/>
            <person name="Bonen L."/>
            <person name="Ahrendt S."/>
            <person name="Sain D."/>
            <person name="Corradi N."/>
            <person name="Stajich J.E."/>
        </authorList>
    </citation>
    <scope>NUCLEOTIDE SEQUENCE [LARGE SCALE GENOMIC DNA]</scope>
    <source>
        <strain evidence="2 3">CSF55</strain>
    </source>
</reference>
<dbReference type="HOGENOM" id="CLU_391886_0_0_1"/>
<evidence type="ECO:0000313" key="2">
    <source>
        <dbReference type="EMBL" id="EPZ31526.1"/>
    </source>
</evidence>
<gene>
    <name evidence="2" type="ORF">O9G_000002</name>
</gene>
<dbReference type="AlphaFoldDB" id="A0A075AS35"/>
<name>A0A075AS35_ROZAC</name>
<protein>
    <submittedName>
        <fullName evidence="2">Uncharacterized protein</fullName>
    </submittedName>
</protein>
<organism evidence="2 3">
    <name type="scientific">Rozella allomycis (strain CSF55)</name>
    <dbReference type="NCBI Taxonomy" id="988480"/>
    <lineage>
        <taxon>Eukaryota</taxon>
        <taxon>Fungi</taxon>
        <taxon>Fungi incertae sedis</taxon>
        <taxon>Cryptomycota</taxon>
        <taxon>Cryptomycota incertae sedis</taxon>
        <taxon>Rozella</taxon>
    </lineage>
</organism>
<dbReference type="Proteomes" id="UP000030755">
    <property type="component" value="Unassembled WGS sequence"/>
</dbReference>
<evidence type="ECO:0000256" key="1">
    <source>
        <dbReference type="SAM" id="Coils"/>
    </source>
</evidence>
<feature type="coiled-coil region" evidence="1">
    <location>
        <begin position="424"/>
        <end position="534"/>
    </location>
</feature>
<keyword evidence="1" id="KW-0175">Coiled coil</keyword>
<keyword evidence="3" id="KW-1185">Reference proteome</keyword>
<accession>A0A075AS35</accession>
<sequence>MLRKSLTATSGASRQSTMFKTSRFELKDVFVNENIDPKFQNVNHGTMKEKTATKKTSESLNSLAIFIEDGQSDDLQNESKVRISKSSSKSLSIKSPQGYFHIDADCIINESEGDVQLLNAESPKALLMIINNSKNYRGAIKVMDQTIGEVWMGEEMRRSVTHMRPNNWNEYQPADSDRSYVWATSIVFTNDNRAVSLGGEGISIGKRKLNLILSGLNYTATRSVKELKDFARNSINKVSRDTSNICLITIHMVCQQEGKLSVQRFNILYGNYPSFQKMINIHQYNQCEPGPLREILGTEKINTKNFVLIVPSLCNIKDNAYLSLTGLRTRNKKENPPKKTSMRQSTLRLTNQPQNVSVGSQNFWLKESRWKDSRLALEDLDTSCKHKSLGPKLEEPLAQSKAQSDGISEVIELKLQLETQKSLTAEKEARLQNEMKKVGNLEKKINELKSENIKLKNQLEKLKIDLSTERETKEDEIKLNYENLKENFLIILKKEQSDLKEKHEREETKVKQELLEAKLELEKVKSLNQELIRTNRILEAGNIPKESSIKRKAEKKPTILTSLAKGITDKKKSNIFSWFKKFKSARKEKSKEPISYRDAQNIPNRLTLTRRFDMGKELEAFKENNHTAKDNCMNLGELEQRRNKHVKQENVDEDNYDEFEDEVMMINENRLHNLRTFYASKFEAENDFETENNNRLDPANYFSF</sequence>
<proteinExistence type="predicted"/>
<dbReference type="EMBL" id="KE561209">
    <property type="protein sequence ID" value="EPZ31526.1"/>
    <property type="molecule type" value="Genomic_DNA"/>
</dbReference>